<dbReference type="InterPro" id="IPR017946">
    <property type="entry name" value="PLC-like_Pdiesterase_TIM-brl"/>
</dbReference>
<proteinExistence type="predicted"/>
<protein>
    <submittedName>
        <fullName evidence="3">Phosphatidylinositol-specific phospholipase C domain-containing protein</fullName>
    </submittedName>
</protein>
<dbReference type="InterPro" id="IPR000909">
    <property type="entry name" value="PLipase_C_PInositol-sp_X_dom"/>
</dbReference>
<dbReference type="OrthoDB" id="1046782at2759"/>
<evidence type="ECO:0000259" key="2">
    <source>
        <dbReference type="SMART" id="SM00148"/>
    </source>
</evidence>
<keyword evidence="1" id="KW-0732">Signal</keyword>
<dbReference type="GO" id="GO:0008081">
    <property type="term" value="F:phosphoric diester hydrolase activity"/>
    <property type="evidence" value="ECO:0007669"/>
    <property type="project" value="InterPro"/>
</dbReference>
<dbReference type="Pfam" id="PF00388">
    <property type="entry name" value="PI-PLC-X"/>
    <property type="match status" value="1"/>
</dbReference>
<dbReference type="RefSeq" id="XP_037213813.1">
    <property type="nucleotide sequence ID" value="XM_037369817.1"/>
</dbReference>
<dbReference type="PANTHER" id="PTHR13593:SF113">
    <property type="entry name" value="SI:DKEY-266F7.9"/>
    <property type="match status" value="1"/>
</dbReference>
<dbReference type="AlphaFoldDB" id="A0A8H6S0Z6"/>
<dbReference type="GeneID" id="59352333"/>
<feature type="domain" description="Phosphatidylinositol-specific phospholipase C X" evidence="2">
    <location>
        <begin position="65"/>
        <end position="227"/>
    </location>
</feature>
<dbReference type="CDD" id="cd08586">
    <property type="entry name" value="PI-PLCc_BcPLC_like"/>
    <property type="match status" value="1"/>
</dbReference>
<comment type="caution">
    <text evidence="3">The sequence shown here is derived from an EMBL/GenBank/DDBJ whole genome shotgun (WGS) entry which is preliminary data.</text>
</comment>
<dbReference type="EMBL" id="JACAZF010000015">
    <property type="protein sequence ID" value="KAF7290235.1"/>
    <property type="molecule type" value="Genomic_DNA"/>
</dbReference>
<evidence type="ECO:0000313" key="3">
    <source>
        <dbReference type="EMBL" id="KAF7290235.1"/>
    </source>
</evidence>
<dbReference type="PANTHER" id="PTHR13593">
    <property type="match status" value="1"/>
</dbReference>
<gene>
    <name evidence="3" type="ORF">MIND_01337100</name>
</gene>
<feature type="signal peptide" evidence="1">
    <location>
        <begin position="1"/>
        <end position="16"/>
    </location>
</feature>
<feature type="chain" id="PRO_5034039319" evidence="1">
    <location>
        <begin position="17"/>
        <end position="357"/>
    </location>
</feature>
<keyword evidence="4" id="KW-1185">Reference proteome</keyword>
<evidence type="ECO:0000256" key="1">
    <source>
        <dbReference type="SAM" id="SignalP"/>
    </source>
</evidence>
<dbReference type="SUPFAM" id="SSF51695">
    <property type="entry name" value="PLC-like phosphodiesterases"/>
    <property type="match status" value="1"/>
</dbReference>
<dbReference type="Gene3D" id="3.20.20.190">
    <property type="entry name" value="Phosphatidylinositol (PI) phosphodiesterase"/>
    <property type="match status" value="1"/>
</dbReference>
<name>A0A8H6S0Z6_9AGAR</name>
<evidence type="ECO:0000313" key="4">
    <source>
        <dbReference type="Proteomes" id="UP000636479"/>
    </source>
</evidence>
<sequence>MRAWLALLTFVAIALATPLERPELQGEQAVLETDWLASDEEPLAPTPAYRSLNTTRNPGWMARIADETSLAALSIPGTHESMAIMGTSVAQCQENLGKSAATLTAQLTAGIRAIDIRLRVESGNSLVVHHGSVYQHANLDDVFSALAAFLSANPKEAILLRLKQECTGEFGSCTDVTGPTQLPFVDIIDSYIARYPTLFWPPSVDRQWSAPLPTLGAIRGSVVLMALHGPRGGRFAYYGLEQFSGWNDGNSTYVQDNYNVPSIGAIPTKRDQVRRFLDAYNSAAGDADAIYVNFCSGASYLALPSQVAGGVLAIQGVNPFLLGYLGHTFGGITRRTSVVMMDFPGGGLIERILSFNP</sequence>
<reference evidence="3" key="1">
    <citation type="submission" date="2020-05" db="EMBL/GenBank/DDBJ databases">
        <title>Mycena genomes resolve the evolution of fungal bioluminescence.</title>
        <authorList>
            <person name="Tsai I.J."/>
        </authorList>
    </citation>
    <scope>NUCLEOTIDE SEQUENCE</scope>
    <source>
        <strain evidence="3">171206Taipei</strain>
    </source>
</reference>
<dbReference type="SMART" id="SM00148">
    <property type="entry name" value="PLCXc"/>
    <property type="match status" value="1"/>
</dbReference>
<dbReference type="Proteomes" id="UP000636479">
    <property type="component" value="Unassembled WGS sequence"/>
</dbReference>
<dbReference type="InterPro" id="IPR051057">
    <property type="entry name" value="PI-PLC_domain"/>
</dbReference>
<accession>A0A8H6S0Z6</accession>
<dbReference type="PROSITE" id="PS50007">
    <property type="entry name" value="PIPLC_X_DOMAIN"/>
    <property type="match status" value="1"/>
</dbReference>
<dbReference type="GO" id="GO:0006629">
    <property type="term" value="P:lipid metabolic process"/>
    <property type="evidence" value="ECO:0007669"/>
    <property type="project" value="InterPro"/>
</dbReference>
<organism evidence="3 4">
    <name type="scientific">Mycena indigotica</name>
    <dbReference type="NCBI Taxonomy" id="2126181"/>
    <lineage>
        <taxon>Eukaryota</taxon>
        <taxon>Fungi</taxon>
        <taxon>Dikarya</taxon>
        <taxon>Basidiomycota</taxon>
        <taxon>Agaricomycotina</taxon>
        <taxon>Agaricomycetes</taxon>
        <taxon>Agaricomycetidae</taxon>
        <taxon>Agaricales</taxon>
        <taxon>Marasmiineae</taxon>
        <taxon>Mycenaceae</taxon>
        <taxon>Mycena</taxon>
    </lineage>
</organism>